<name>A0A1X7UVT0_AMPQE</name>
<dbReference type="PANTHER" id="PTHR12654:SF0">
    <property type="entry name" value="NON-LYSOSOMAL GLUCOSYLCERAMIDASE"/>
    <property type="match status" value="1"/>
</dbReference>
<dbReference type="InterPro" id="IPR052566">
    <property type="entry name" value="Non-lysos_glucosylceramidase"/>
</dbReference>
<protein>
    <submittedName>
        <fullName evidence="2">Uncharacterized protein</fullName>
    </submittedName>
</protein>
<dbReference type="AlphaFoldDB" id="A0A1X7UVT0"/>
<feature type="transmembrane region" description="Helical" evidence="1">
    <location>
        <begin position="268"/>
        <end position="289"/>
    </location>
</feature>
<proteinExistence type="predicted"/>
<dbReference type="eggNOG" id="ENOG502R0T2">
    <property type="taxonomic scope" value="Eukaryota"/>
</dbReference>
<evidence type="ECO:0000313" key="2">
    <source>
        <dbReference type="EnsemblMetazoa" id="Aqu2.1.31781_001"/>
    </source>
</evidence>
<organism evidence="2">
    <name type="scientific">Amphimedon queenslandica</name>
    <name type="common">Sponge</name>
    <dbReference type="NCBI Taxonomy" id="400682"/>
    <lineage>
        <taxon>Eukaryota</taxon>
        <taxon>Metazoa</taxon>
        <taxon>Porifera</taxon>
        <taxon>Demospongiae</taxon>
        <taxon>Heteroscleromorpha</taxon>
        <taxon>Haplosclerida</taxon>
        <taxon>Niphatidae</taxon>
        <taxon>Amphimedon</taxon>
    </lineage>
</organism>
<dbReference type="STRING" id="400682.A0A1X7UVT0"/>
<dbReference type="OrthoDB" id="6019299at2759"/>
<evidence type="ECO:0000256" key="1">
    <source>
        <dbReference type="SAM" id="Phobius"/>
    </source>
</evidence>
<feature type="transmembrane region" description="Helical" evidence="1">
    <location>
        <begin position="227"/>
        <end position="247"/>
    </location>
</feature>
<keyword evidence="1" id="KW-0812">Transmembrane</keyword>
<dbReference type="PANTHER" id="PTHR12654">
    <property type="entry name" value="BILE ACID BETA-GLUCOSIDASE-RELATED"/>
    <property type="match status" value="1"/>
</dbReference>
<keyword evidence="1" id="KW-0472">Membrane</keyword>
<dbReference type="EnsemblMetazoa" id="Aqu2.1.31781_001">
    <property type="protein sequence ID" value="Aqu2.1.31781_001"/>
    <property type="gene ID" value="Aqu2.1.31781"/>
</dbReference>
<keyword evidence="1" id="KW-1133">Transmembrane helix</keyword>
<accession>A0A1X7UVT0</accession>
<reference evidence="2" key="1">
    <citation type="submission" date="2017-05" db="UniProtKB">
        <authorList>
            <consortium name="EnsemblMetazoa"/>
        </authorList>
    </citation>
    <scope>IDENTIFICATION</scope>
</reference>
<sequence>NFYTNLFKDSVDVAQKLGSDLSTTVSDIANLHTPFMKSSLPITLQDMLINSLSHVRSAFWLNDGRWRQWEAYDCVNIDSVHNDGERHIPYISIFPNSTISKLYAWAKYQESNGMIQEQLRCGCMTMTDKSPRVDSGCGRAMCDVSSMFIVYLLELLTWHDDPYSQQVVRDLYNASKKAAQWHMSVSTAEGIPLHLVDTYDIVNLAAYPYDTYSGSFHLLAMKAAETLAYAMGMYLPINALMIHQLVYNGFRTPFSMRSRSKCQFLYHSPVKTILISLALVFLLLCIWFWPPQQIQIYNYYNSSKEGNINSEAVATNAAPLKIYSQDESLVNLLGNLTFKNYGIVRSSDHYVWKEIRISYVEAQNVSGPYLGWADIGHANYLYHDVSGDLTHPASGMRSSVPLGGKYNTAP</sequence>
<dbReference type="InParanoid" id="A0A1X7UVT0"/>
<dbReference type="GO" id="GO:0008422">
    <property type="term" value="F:beta-glucosidase activity"/>
    <property type="evidence" value="ECO:0007669"/>
    <property type="project" value="TreeGrafter"/>
</dbReference>